<feature type="transmembrane region" description="Helical" evidence="1">
    <location>
        <begin position="31"/>
        <end position="52"/>
    </location>
</feature>
<feature type="domain" description="EamA" evidence="2">
    <location>
        <begin position="145"/>
        <end position="275"/>
    </location>
</feature>
<keyword evidence="1" id="KW-0472">Membrane</keyword>
<dbReference type="RefSeq" id="WP_146883128.1">
    <property type="nucleotide sequence ID" value="NZ_BJXB01000004.1"/>
</dbReference>
<accession>A0A511MYQ5</accession>
<keyword evidence="1" id="KW-0812">Transmembrane</keyword>
<evidence type="ECO:0000256" key="1">
    <source>
        <dbReference type="SAM" id="Phobius"/>
    </source>
</evidence>
<feature type="domain" description="EamA" evidence="2">
    <location>
        <begin position="5"/>
        <end position="132"/>
    </location>
</feature>
<dbReference type="EMBL" id="BJXB01000004">
    <property type="protein sequence ID" value="GEM45652.1"/>
    <property type="molecule type" value="Genomic_DNA"/>
</dbReference>
<feature type="transmembrane region" description="Helical" evidence="1">
    <location>
        <begin position="119"/>
        <end position="137"/>
    </location>
</feature>
<feature type="transmembrane region" description="Helical" evidence="1">
    <location>
        <begin position="204"/>
        <end position="224"/>
    </location>
</feature>
<dbReference type="Proteomes" id="UP000321306">
    <property type="component" value="Unassembled WGS sequence"/>
</dbReference>
<gene>
    <name evidence="3" type="ORF">DC3_12870</name>
</gene>
<dbReference type="PANTHER" id="PTHR22911">
    <property type="entry name" value="ACYL-MALONYL CONDENSING ENZYME-RELATED"/>
    <property type="match status" value="1"/>
</dbReference>
<evidence type="ECO:0000313" key="3">
    <source>
        <dbReference type="EMBL" id="GEM45652.1"/>
    </source>
</evidence>
<feature type="transmembrane region" description="Helical" evidence="1">
    <location>
        <begin position="89"/>
        <end position="107"/>
    </location>
</feature>
<keyword evidence="1" id="KW-1133">Transmembrane helix</keyword>
<dbReference type="InterPro" id="IPR037185">
    <property type="entry name" value="EmrE-like"/>
</dbReference>
<reference evidence="3 4" key="1">
    <citation type="submission" date="2019-07" db="EMBL/GenBank/DDBJ databases">
        <title>Whole genome shotgun sequence of Deinococcus cellulosilyticus NBRC 106333.</title>
        <authorList>
            <person name="Hosoyama A."/>
            <person name="Uohara A."/>
            <person name="Ohji S."/>
            <person name="Ichikawa N."/>
        </authorList>
    </citation>
    <scope>NUCLEOTIDE SEQUENCE [LARGE SCALE GENOMIC DNA]</scope>
    <source>
        <strain evidence="3 4">NBRC 106333</strain>
    </source>
</reference>
<dbReference type="GO" id="GO:0016020">
    <property type="term" value="C:membrane"/>
    <property type="evidence" value="ECO:0007669"/>
    <property type="project" value="InterPro"/>
</dbReference>
<dbReference type="SUPFAM" id="SSF103481">
    <property type="entry name" value="Multidrug resistance efflux transporter EmrE"/>
    <property type="match status" value="2"/>
</dbReference>
<feature type="transmembrane region" description="Helical" evidence="1">
    <location>
        <begin position="236"/>
        <end position="254"/>
    </location>
</feature>
<proteinExistence type="predicted"/>
<dbReference type="AlphaFoldDB" id="A0A511MYQ5"/>
<feature type="transmembrane region" description="Helical" evidence="1">
    <location>
        <begin position="64"/>
        <end position="83"/>
    </location>
</feature>
<feature type="transmembrane region" description="Helical" evidence="1">
    <location>
        <begin position="173"/>
        <end position="192"/>
    </location>
</feature>
<keyword evidence="4" id="KW-1185">Reference proteome</keyword>
<feature type="transmembrane region" description="Helical" evidence="1">
    <location>
        <begin position="143"/>
        <end position="161"/>
    </location>
</feature>
<evidence type="ECO:0000259" key="2">
    <source>
        <dbReference type="Pfam" id="PF00892"/>
    </source>
</evidence>
<protein>
    <submittedName>
        <fullName evidence="3">Membrane protein</fullName>
    </submittedName>
</protein>
<sequence length="291" mass="29786">MSTLKGVLCATGAALAFSTLSIFGKLAPELGLNTITLLFWRFALAASVLVLLTAKLPLNRSLRLPALLLGLLYAAQATLYFLALSHLPAGTTSLILYLSPALVVGLQWTSGKTPTRAQLLALMAVLLGVTVLAGRMNLTSSGLLGWGLALSSAVCYALYLFLGPRLLKDAPPLAATAQSTLGTGLGLGLLGLGSGDLHVPDPSAWPLIAAVALVPTVLALPATLQASTLLGSDRASLLLTLEPVFVLLLASMVLGEPITLPHLIGGSLILLGAAASSRTSEASTTKLPAAR</sequence>
<dbReference type="OrthoDB" id="67820at2"/>
<dbReference type="Pfam" id="PF00892">
    <property type="entry name" value="EamA"/>
    <property type="match status" value="2"/>
</dbReference>
<feature type="transmembrane region" description="Helical" evidence="1">
    <location>
        <begin position="260"/>
        <end position="277"/>
    </location>
</feature>
<name>A0A511MYQ5_DEIC1</name>
<comment type="caution">
    <text evidence="3">The sequence shown here is derived from an EMBL/GenBank/DDBJ whole genome shotgun (WGS) entry which is preliminary data.</text>
</comment>
<organism evidence="3 4">
    <name type="scientific">Deinococcus cellulosilyticus (strain DSM 18568 / NBRC 106333 / KACC 11606 / 5516J-15)</name>
    <dbReference type="NCBI Taxonomy" id="1223518"/>
    <lineage>
        <taxon>Bacteria</taxon>
        <taxon>Thermotogati</taxon>
        <taxon>Deinococcota</taxon>
        <taxon>Deinococci</taxon>
        <taxon>Deinococcales</taxon>
        <taxon>Deinococcaceae</taxon>
        <taxon>Deinococcus</taxon>
    </lineage>
</organism>
<dbReference type="InterPro" id="IPR000620">
    <property type="entry name" value="EamA_dom"/>
</dbReference>
<evidence type="ECO:0000313" key="4">
    <source>
        <dbReference type="Proteomes" id="UP000321306"/>
    </source>
</evidence>